<comment type="caution">
    <text evidence="2">The sequence shown here is derived from an EMBL/GenBank/DDBJ whole genome shotgun (WGS) entry which is preliminary data.</text>
</comment>
<dbReference type="RefSeq" id="WP_093938891.1">
    <property type="nucleotide sequence ID" value="NZ_NMQT01000169.1"/>
</dbReference>
<evidence type="ECO:0008006" key="4">
    <source>
        <dbReference type="Google" id="ProtNLM"/>
    </source>
</evidence>
<organism evidence="2 3">
    <name type="scientific">Amycolatopsis thailandensis</name>
    <dbReference type="NCBI Taxonomy" id="589330"/>
    <lineage>
        <taxon>Bacteria</taxon>
        <taxon>Bacillati</taxon>
        <taxon>Actinomycetota</taxon>
        <taxon>Actinomycetes</taxon>
        <taxon>Pseudonocardiales</taxon>
        <taxon>Pseudonocardiaceae</taxon>
        <taxon>Amycolatopsis</taxon>
    </lineage>
</organism>
<protein>
    <recommendedName>
        <fullName evidence="4">YbaB/EbfC family DNA-binding protein</fullName>
    </recommendedName>
</protein>
<feature type="compositionally biased region" description="Pro residues" evidence="1">
    <location>
        <begin position="147"/>
        <end position="165"/>
    </location>
</feature>
<dbReference type="SUPFAM" id="SSF82607">
    <property type="entry name" value="YbaB-like"/>
    <property type="match status" value="1"/>
</dbReference>
<dbReference type="EMBL" id="NMQT01000169">
    <property type="protein sequence ID" value="OXM45303.1"/>
    <property type="molecule type" value="Genomic_DNA"/>
</dbReference>
<proteinExistence type="predicted"/>
<feature type="compositionally biased region" description="Basic and acidic residues" evidence="1">
    <location>
        <begin position="132"/>
        <end position="141"/>
    </location>
</feature>
<dbReference type="Gene3D" id="3.30.1310.10">
    <property type="entry name" value="Nucleoid-associated protein YbaB-like domain"/>
    <property type="match status" value="1"/>
</dbReference>
<dbReference type="GO" id="GO:0003677">
    <property type="term" value="F:DNA binding"/>
    <property type="evidence" value="ECO:0007669"/>
    <property type="project" value="InterPro"/>
</dbReference>
<keyword evidence="3" id="KW-1185">Reference proteome</keyword>
<dbReference type="AlphaFoldDB" id="A0A229RF52"/>
<gene>
    <name evidence="2" type="ORF">CFP71_38865</name>
</gene>
<dbReference type="InterPro" id="IPR036894">
    <property type="entry name" value="YbaB-like_sf"/>
</dbReference>
<name>A0A229RF52_9PSEU</name>
<evidence type="ECO:0000313" key="3">
    <source>
        <dbReference type="Proteomes" id="UP000215223"/>
    </source>
</evidence>
<dbReference type="Proteomes" id="UP000215223">
    <property type="component" value="Unassembled WGS sequence"/>
</dbReference>
<evidence type="ECO:0000256" key="1">
    <source>
        <dbReference type="SAM" id="MobiDB-lite"/>
    </source>
</evidence>
<reference evidence="2 3" key="1">
    <citation type="submission" date="2017-07" db="EMBL/GenBank/DDBJ databases">
        <title>Amycolatopsis thailandensis Genome sequencing and assembly.</title>
        <authorList>
            <person name="Kaur N."/>
            <person name="Mayilraj S."/>
        </authorList>
    </citation>
    <scope>NUCLEOTIDE SEQUENCE [LARGE SCALE GENOMIC DNA]</scope>
    <source>
        <strain evidence="2 3">JCM 16380</strain>
    </source>
</reference>
<dbReference type="InterPro" id="IPR004401">
    <property type="entry name" value="YbaB/EbfC"/>
</dbReference>
<feature type="region of interest" description="Disordered" evidence="1">
    <location>
        <begin position="115"/>
        <end position="186"/>
    </location>
</feature>
<sequence length="186" mass="20605">MPDNVDASERMVDNWTKQIQETAARYQAMAARVQGQTVTERSKDNTIEVTVDSKGLLKNLVISEAVSGKRMAEVSAQVMRLVQLAQSRIPELLQQAMAETVGTTDETANRVITEAQSTFPEAPPEEDLAPPEPERHHRFGPEEEEPPPPPSSQTSPPQNPPQPKPIPRRRRTQDDDDDDFGGSILS</sequence>
<dbReference type="Pfam" id="PF02575">
    <property type="entry name" value="YbaB_DNA_bd"/>
    <property type="match status" value="1"/>
</dbReference>
<accession>A0A229RF52</accession>
<evidence type="ECO:0000313" key="2">
    <source>
        <dbReference type="EMBL" id="OXM45303.1"/>
    </source>
</evidence>
<dbReference type="OrthoDB" id="3638365at2"/>